<name>A0A6A5WFD0_9PLEO</name>
<dbReference type="PRINTS" id="PR01036">
    <property type="entry name" value="TCRTETB"/>
</dbReference>
<feature type="transmembrane region" description="Helical" evidence="8">
    <location>
        <begin position="79"/>
        <end position="99"/>
    </location>
</feature>
<comment type="subcellular location">
    <subcellularLocation>
        <location evidence="1">Membrane</location>
        <topology evidence="1">Multi-pass membrane protein</topology>
    </subcellularLocation>
</comment>
<evidence type="ECO:0000256" key="7">
    <source>
        <dbReference type="SAM" id="MobiDB-lite"/>
    </source>
</evidence>
<dbReference type="PROSITE" id="PS50850">
    <property type="entry name" value="MFS"/>
    <property type="match status" value="1"/>
</dbReference>
<dbReference type="CDD" id="cd17502">
    <property type="entry name" value="MFS_Azr1_MDR_like"/>
    <property type="match status" value="1"/>
</dbReference>
<sequence>MSTSETASRDSDATKTMRDTTAEVKDELLKDATPNWNRSWRFWGVFVALCLLSFISALDVSIVATALPTITKEVGGEEHYIWIANCFVLASSVPQPIFGQLANIFGRRSPVLVSIILFALGSAIAGGAYNAAMLIAGRSIQGVGAGGIYVLIDIICCDLVPLRERGKYLGYLFSFAGIGAAIGPVVGGALALRNWRWIFYINIPISGLALTVVLAFLKVSDVRGPSWLRALKRVDFVGSAVFTAAMISILLALIVGGTQHPWESWNVIVPLVLGGIGWIAFHVHQSSSFCKEPIVPARIFGNRTSATALLLTFVSSLLIQIVTYFLPIYFQAVLGTSALDAGINFLPFAIISMVFAVIGGAVLSKTGIYRPVHLSGFGLLAIGLGLLSTMNDKTPKATWVGFQIIVSAGAGLVLSTILPAIMAALPESDTAVASSAYSFTRTFGQIWGVTIASIVFNATFDRNINLIGDEAVRKQLSNGAAYAYASKQYVPKLPEALRAQVIEVYIKALGTMWHVAIAFACFAFVCVFIEKDIKLRDQLETEYGLKEEKKNEDPESRVDSQFSSQIFTKNDSRSSSLVPGAPQNS</sequence>
<feature type="transmembrane region" description="Helical" evidence="8">
    <location>
        <begin position="197"/>
        <end position="217"/>
    </location>
</feature>
<evidence type="ECO:0000313" key="10">
    <source>
        <dbReference type="EMBL" id="KAF1996336.1"/>
    </source>
</evidence>
<gene>
    <name evidence="10" type="ORF">P154DRAFT_525620</name>
</gene>
<protein>
    <submittedName>
        <fullName evidence="10">MFS general substrate transporter</fullName>
    </submittedName>
</protein>
<evidence type="ECO:0000256" key="1">
    <source>
        <dbReference type="ARBA" id="ARBA00004141"/>
    </source>
</evidence>
<keyword evidence="5 8" id="KW-0472">Membrane</keyword>
<evidence type="ECO:0000256" key="6">
    <source>
        <dbReference type="ARBA" id="ARBA00023180"/>
    </source>
</evidence>
<keyword evidence="3 8" id="KW-0812">Transmembrane</keyword>
<evidence type="ECO:0000256" key="5">
    <source>
        <dbReference type="ARBA" id="ARBA00023136"/>
    </source>
</evidence>
<dbReference type="Gene3D" id="1.20.1720.10">
    <property type="entry name" value="Multidrug resistance protein D"/>
    <property type="match status" value="1"/>
</dbReference>
<accession>A0A6A5WFD0</accession>
<dbReference type="Proteomes" id="UP000799779">
    <property type="component" value="Unassembled WGS sequence"/>
</dbReference>
<dbReference type="OrthoDB" id="10021397at2759"/>
<dbReference type="GO" id="GO:0005886">
    <property type="term" value="C:plasma membrane"/>
    <property type="evidence" value="ECO:0007669"/>
    <property type="project" value="TreeGrafter"/>
</dbReference>
<keyword evidence="11" id="KW-1185">Reference proteome</keyword>
<evidence type="ECO:0000256" key="3">
    <source>
        <dbReference type="ARBA" id="ARBA00022692"/>
    </source>
</evidence>
<evidence type="ECO:0000256" key="4">
    <source>
        <dbReference type="ARBA" id="ARBA00022989"/>
    </source>
</evidence>
<dbReference type="Pfam" id="PF07690">
    <property type="entry name" value="MFS_1"/>
    <property type="match status" value="1"/>
</dbReference>
<feature type="transmembrane region" description="Helical" evidence="8">
    <location>
        <begin position="42"/>
        <end position="67"/>
    </location>
</feature>
<proteinExistence type="predicted"/>
<keyword evidence="6" id="KW-0325">Glycoprotein</keyword>
<feature type="domain" description="Major facilitator superfamily (MFS) profile" evidence="9">
    <location>
        <begin position="45"/>
        <end position="534"/>
    </location>
</feature>
<feature type="transmembrane region" description="Helical" evidence="8">
    <location>
        <begin position="511"/>
        <end position="529"/>
    </location>
</feature>
<dbReference type="PANTHER" id="PTHR23501:SF187">
    <property type="entry name" value="MAJOR FACILITATOR SUPERFAMILY (MFS) PROFILE DOMAIN-CONTAINING PROTEIN"/>
    <property type="match status" value="1"/>
</dbReference>
<feature type="region of interest" description="Disordered" evidence="7">
    <location>
        <begin position="546"/>
        <end position="585"/>
    </location>
</feature>
<dbReference type="InterPro" id="IPR020846">
    <property type="entry name" value="MFS_dom"/>
</dbReference>
<organism evidence="10 11">
    <name type="scientific">Amniculicola lignicola CBS 123094</name>
    <dbReference type="NCBI Taxonomy" id="1392246"/>
    <lineage>
        <taxon>Eukaryota</taxon>
        <taxon>Fungi</taxon>
        <taxon>Dikarya</taxon>
        <taxon>Ascomycota</taxon>
        <taxon>Pezizomycotina</taxon>
        <taxon>Dothideomycetes</taxon>
        <taxon>Pleosporomycetidae</taxon>
        <taxon>Pleosporales</taxon>
        <taxon>Amniculicolaceae</taxon>
        <taxon>Amniculicola</taxon>
    </lineage>
</organism>
<dbReference type="InterPro" id="IPR036259">
    <property type="entry name" value="MFS_trans_sf"/>
</dbReference>
<evidence type="ECO:0000259" key="9">
    <source>
        <dbReference type="PROSITE" id="PS50850"/>
    </source>
</evidence>
<feature type="compositionally biased region" description="Polar residues" evidence="7">
    <location>
        <begin position="559"/>
        <end position="585"/>
    </location>
</feature>
<dbReference type="SUPFAM" id="SSF103473">
    <property type="entry name" value="MFS general substrate transporter"/>
    <property type="match status" value="1"/>
</dbReference>
<feature type="transmembrane region" description="Helical" evidence="8">
    <location>
        <begin position="372"/>
        <end position="390"/>
    </location>
</feature>
<dbReference type="EMBL" id="ML977626">
    <property type="protein sequence ID" value="KAF1996336.1"/>
    <property type="molecule type" value="Genomic_DNA"/>
</dbReference>
<reference evidence="10" key="1">
    <citation type="journal article" date="2020" name="Stud. Mycol.">
        <title>101 Dothideomycetes genomes: a test case for predicting lifestyles and emergence of pathogens.</title>
        <authorList>
            <person name="Haridas S."/>
            <person name="Albert R."/>
            <person name="Binder M."/>
            <person name="Bloem J."/>
            <person name="Labutti K."/>
            <person name="Salamov A."/>
            <person name="Andreopoulos B."/>
            <person name="Baker S."/>
            <person name="Barry K."/>
            <person name="Bills G."/>
            <person name="Bluhm B."/>
            <person name="Cannon C."/>
            <person name="Castanera R."/>
            <person name="Culley D."/>
            <person name="Daum C."/>
            <person name="Ezra D."/>
            <person name="Gonzalez J."/>
            <person name="Henrissat B."/>
            <person name="Kuo A."/>
            <person name="Liang C."/>
            <person name="Lipzen A."/>
            <person name="Lutzoni F."/>
            <person name="Magnuson J."/>
            <person name="Mondo S."/>
            <person name="Nolan M."/>
            <person name="Ohm R."/>
            <person name="Pangilinan J."/>
            <person name="Park H.-J."/>
            <person name="Ramirez L."/>
            <person name="Alfaro M."/>
            <person name="Sun H."/>
            <person name="Tritt A."/>
            <person name="Yoshinaga Y."/>
            <person name="Zwiers L.-H."/>
            <person name="Turgeon B."/>
            <person name="Goodwin S."/>
            <person name="Spatafora J."/>
            <person name="Crous P."/>
            <person name="Grigoriev I."/>
        </authorList>
    </citation>
    <scope>NUCLEOTIDE SEQUENCE</scope>
    <source>
        <strain evidence="10">CBS 123094</strain>
    </source>
</reference>
<feature type="transmembrane region" description="Helical" evidence="8">
    <location>
        <begin position="342"/>
        <end position="363"/>
    </location>
</feature>
<dbReference type="PANTHER" id="PTHR23501">
    <property type="entry name" value="MAJOR FACILITATOR SUPERFAMILY"/>
    <property type="match status" value="1"/>
</dbReference>
<keyword evidence="4 8" id="KW-1133">Transmembrane helix</keyword>
<keyword evidence="2" id="KW-0813">Transport</keyword>
<dbReference type="AlphaFoldDB" id="A0A6A5WFD0"/>
<feature type="compositionally biased region" description="Basic and acidic residues" evidence="7">
    <location>
        <begin position="546"/>
        <end position="558"/>
    </location>
</feature>
<dbReference type="GO" id="GO:0022857">
    <property type="term" value="F:transmembrane transporter activity"/>
    <property type="evidence" value="ECO:0007669"/>
    <property type="project" value="InterPro"/>
</dbReference>
<feature type="transmembrane region" description="Helical" evidence="8">
    <location>
        <begin position="437"/>
        <end position="456"/>
    </location>
</feature>
<feature type="transmembrane region" description="Helical" evidence="8">
    <location>
        <begin position="308"/>
        <end position="330"/>
    </location>
</feature>
<evidence type="ECO:0000313" key="11">
    <source>
        <dbReference type="Proteomes" id="UP000799779"/>
    </source>
</evidence>
<dbReference type="InterPro" id="IPR011701">
    <property type="entry name" value="MFS"/>
</dbReference>
<feature type="transmembrane region" description="Helical" evidence="8">
    <location>
        <begin position="237"/>
        <end position="258"/>
    </location>
</feature>
<feature type="transmembrane region" description="Helical" evidence="8">
    <location>
        <begin position="264"/>
        <end position="281"/>
    </location>
</feature>
<dbReference type="Gene3D" id="1.20.1250.20">
    <property type="entry name" value="MFS general substrate transporter like domains"/>
    <property type="match status" value="1"/>
</dbReference>
<evidence type="ECO:0000256" key="2">
    <source>
        <dbReference type="ARBA" id="ARBA00022448"/>
    </source>
</evidence>
<feature type="transmembrane region" description="Helical" evidence="8">
    <location>
        <begin position="142"/>
        <end position="161"/>
    </location>
</feature>
<feature type="transmembrane region" description="Helical" evidence="8">
    <location>
        <begin position="111"/>
        <end position="136"/>
    </location>
</feature>
<feature type="transmembrane region" description="Helical" evidence="8">
    <location>
        <begin position="168"/>
        <end position="191"/>
    </location>
</feature>
<evidence type="ECO:0000256" key="8">
    <source>
        <dbReference type="SAM" id="Phobius"/>
    </source>
</evidence>
<feature type="transmembrane region" description="Helical" evidence="8">
    <location>
        <begin position="402"/>
        <end position="425"/>
    </location>
</feature>